<comment type="caution">
    <text evidence="1">The sequence shown here is derived from an EMBL/GenBank/DDBJ whole genome shotgun (WGS) entry which is preliminary data.</text>
</comment>
<sequence>MFSEEEGGNDALENDRKEDDVSRIEESVSTLNNDMDFGKQDRDQRRLNEDSFQSEGEIRVCAKGLLNDSMVIGNQNNTNVRNLETTNDAQCLQHHEVLADPSLGFQTQHWPGPVGESPSKMCNASTVNVSSEGSSSNADSGDDLEADHTKTNSLDLNVEPQETNGMIGVDMISSTDHVQKHENKDKRLKKSKKCQKYSCVVKIERYGACK</sequence>
<reference evidence="2" key="1">
    <citation type="journal article" date="2022" name="Mol. Ecol. Resour.">
        <title>The genomes of chicory, endive, great burdock and yacon provide insights into Asteraceae palaeo-polyploidization history and plant inulin production.</title>
        <authorList>
            <person name="Fan W."/>
            <person name="Wang S."/>
            <person name="Wang H."/>
            <person name="Wang A."/>
            <person name="Jiang F."/>
            <person name="Liu H."/>
            <person name="Zhao H."/>
            <person name="Xu D."/>
            <person name="Zhang Y."/>
        </authorList>
    </citation>
    <scope>NUCLEOTIDE SEQUENCE [LARGE SCALE GENOMIC DNA]</scope>
    <source>
        <strain evidence="2">cv. Punajuju</strain>
    </source>
</reference>
<protein>
    <submittedName>
        <fullName evidence="1">Uncharacterized protein</fullName>
    </submittedName>
</protein>
<gene>
    <name evidence="1" type="ORF">L2E82_22688</name>
</gene>
<dbReference type="Proteomes" id="UP001055811">
    <property type="component" value="Linkage Group LG04"/>
</dbReference>
<evidence type="ECO:0000313" key="2">
    <source>
        <dbReference type="Proteomes" id="UP001055811"/>
    </source>
</evidence>
<organism evidence="1 2">
    <name type="scientific">Cichorium intybus</name>
    <name type="common">Chicory</name>
    <dbReference type="NCBI Taxonomy" id="13427"/>
    <lineage>
        <taxon>Eukaryota</taxon>
        <taxon>Viridiplantae</taxon>
        <taxon>Streptophyta</taxon>
        <taxon>Embryophyta</taxon>
        <taxon>Tracheophyta</taxon>
        <taxon>Spermatophyta</taxon>
        <taxon>Magnoliopsida</taxon>
        <taxon>eudicotyledons</taxon>
        <taxon>Gunneridae</taxon>
        <taxon>Pentapetalae</taxon>
        <taxon>asterids</taxon>
        <taxon>campanulids</taxon>
        <taxon>Asterales</taxon>
        <taxon>Asteraceae</taxon>
        <taxon>Cichorioideae</taxon>
        <taxon>Cichorieae</taxon>
        <taxon>Cichoriinae</taxon>
        <taxon>Cichorium</taxon>
    </lineage>
</organism>
<dbReference type="EMBL" id="CM042012">
    <property type="protein sequence ID" value="KAI3751598.1"/>
    <property type="molecule type" value="Genomic_DNA"/>
</dbReference>
<evidence type="ECO:0000313" key="1">
    <source>
        <dbReference type="EMBL" id="KAI3751598.1"/>
    </source>
</evidence>
<proteinExistence type="predicted"/>
<name>A0ACB9DY19_CICIN</name>
<reference evidence="1 2" key="2">
    <citation type="journal article" date="2022" name="Mol. Ecol. Resour.">
        <title>The genomes of chicory, endive, great burdock and yacon provide insights into Asteraceae paleo-polyploidization history and plant inulin production.</title>
        <authorList>
            <person name="Fan W."/>
            <person name="Wang S."/>
            <person name="Wang H."/>
            <person name="Wang A."/>
            <person name="Jiang F."/>
            <person name="Liu H."/>
            <person name="Zhao H."/>
            <person name="Xu D."/>
            <person name="Zhang Y."/>
        </authorList>
    </citation>
    <scope>NUCLEOTIDE SEQUENCE [LARGE SCALE GENOMIC DNA]</scope>
    <source>
        <strain evidence="2">cv. Punajuju</strain>
        <tissue evidence="1">Leaves</tissue>
    </source>
</reference>
<accession>A0ACB9DY19</accession>
<keyword evidence="2" id="KW-1185">Reference proteome</keyword>